<accession>A0A2U1T6E4</accession>
<evidence type="ECO:0000313" key="2">
    <source>
        <dbReference type="Proteomes" id="UP000244989"/>
    </source>
</evidence>
<dbReference type="EMBL" id="QEEZ01000010">
    <property type="protein sequence ID" value="PWC01562.1"/>
    <property type="molecule type" value="Genomic_DNA"/>
</dbReference>
<dbReference type="Proteomes" id="UP000244989">
    <property type="component" value="Unassembled WGS sequence"/>
</dbReference>
<reference evidence="2" key="1">
    <citation type="submission" date="2018-04" db="EMBL/GenBank/DDBJ databases">
        <authorList>
            <person name="Liu S."/>
            <person name="Wang Z."/>
            <person name="Li J."/>
        </authorList>
    </citation>
    <scope>NUCLEOTIDE SEQUENCE [LARGE SCALE GENOMIC DNA]</scope>
    <source>
        <strain evidence="2">2189</strain>
    </source>
</reference>
<comment type="caution">
    <text evidence="1">The sequence shown here is derived from an EMBL/GenBank/DDBJ whole genome shotgun (WGS) entry which is preliminary data.</text>
</comment>
<dbReference type="PROSITE" id="PS51257">
    <property type="entry name" value="PROKAR_LIPOPROTEIN"/>
    <property type="match status" value="1"/>
</dbReference>
<dbReference type="RefSeq" id="WP_108431195.1">
    <property type="nucleotide sequence ID" value="NZ_CP026947.1"/>
</dbReference>
<dbReference type="InterPro" id="IPR024520">
    <property type="entry name" value="DUF3558"/>
</dbReference>
<keyword evidence="2" id="KW-1185">Reference proteome</keyword>
<dbReference type="AlphaFoldDB" id="A0A2U1T6E4"/>
<evidence type="ECO:0000313" key="1">
    <source>
        <dbReference type="EMBL" id="PWC01562.1"/>
    </source>
</evidence>
<name>A0A2U1T6E4_9CORY</name>
<organism evidence="1 2">
    <name type="scientific">Corynebacterium yudongzhengii</name>
    <dbReference type="NCBI Taxonomy" id="2080740"/>
    <lineage>
        <taxon>Bacteria</taxon>
        <taxon>Bacillati</taxon>
        <taxon>Actinomycetota</taxon>
        <taxon>Actinomycetes</taxon>
        <taxon>Mycobacteriales</taxon>
        <taxon>Corynebacteriaceae</taxon>
        <taxon>Corynebacterium</taxon>
    </lineage>
</organism>
<proteinExistence type="predicted"/>
<gene>
    <name evidence="1" type="ORF">DF222_06375</name>
</gene>
<protein>
    <submittedName>
        <fullName evidence="1">DUF3558 domain-containing protein</fullName>
    </submittedName>
</protein>
<dbReference type="KEGG" id="cyz:C3B44_03715"/>
<sequence>MSRLIAIAVVAVAGSLVAACGLTGTLVNLQPRQNAAESAGETEPQELPPGFYLSGEFVELTKLDPDDKDLEPIRACEEIPPEVFEEAGIEPITGEQSNNFGMTSCGFAFIEDYETNRRITMTGGFNLVSNLVAKSATTDAEASDILPSLVTHQRHDEARTACAASLDTSRELLSVASTDSREMTSDAELCQTATSVAELIYLQLQGETYD</sequence>
<dbReference type="OrthoDB" id="4428050at2"/>
<dbReference type="Pfam" id="PF12079">
    <property type="entry name" value="DUF3558"/>
    <property type="match status" value="1"/>
</dbReference>